<dbReference type="AlphaFoldDB" id="A0A2T0XEX1"/>
<keyword evidence="3" id="KW-1185">Reference proteome</keyword>
<dbReference type="RefSeq" id="WP_106153767.1">
    <property type="nucleotide sequence ID" value="NZ_PVTS01000012.1"/>
</dbReference>
<proteinExistence type="predicted"/>
<sequence length="471" mass="52177">MNQPKPFDCEYSPQFAELLGKLGISLAVSTYQAGKVIIVSPVDNDRLIQLPRTFSGAMGMAADEDRLAVATTHEVVLLRNEPGLAAGYPTKPGVYDSIYLPRASFYTGNLALHDMAFVNGKLLSVNTLFSSVSEINSESNFTSVWQPPFISDLQPEDRCHLNGMAVADGQIKYVTALGQGNQPHQWRDNKMSGGVLMEYPSGEIILDNLSMPHSPRVYDDELYLLNSAQGELIKVDLRQKSYEVIVSLGGFARGMVRWGDYLFIGVSKLRHNSPVFADLPIAKTSFAGVIAVYLPYKTVVGFMKYTMSVDEIYDVKIVPSLRPSIISADMDIHKAAYALGQQSFWKEPEKSQSQSQSQPSPKSYSTQVIKNVALSVIKKKFAALINNNLGSNGTYGNMDIMTALVVVLEQKPAAMALIRMKGEKSFTVPSFKVLPDHYGRGVEQYLVRQIDIIAGQNKINWDNRSDFFDEK</sequence>
<feature type="domain" description="Conserved hypothetical protein CHP03032" evidence="1">
    <location>
        <begin position="14"/>
        <end position="322"/>
    </location>
</feature>
<dbReference type="STRING" id="1168289.GCA_000259075_02167"/>
<protein>
    <submittedName>
        <fullName evidence="2">Uncharacterized protein (TIGR03032 family)</fullName>
    </submittedName>
</protein>
<dbReference type="EMBL" id="QPIZ01000010">
    <property type="protein sequence ID" value="RCW35341.1"/>
    <property type="molecule type" value="Genomic_DNA"/>
</dbReference>
<evidence type="ECO:0000259" key="1">
    <source>
        <dbReference type="Pfam" id="PF16261"/>
    </source>
</evidence>
<evidence type="ECO:0000313" key="2">
    <source>
        <dbReference type="EMBL" id="RCW35341.1"/>
    </source>
</evidence>
<organism evidence="2 3">
    <name type="scientific">Marinilabilia salmonicolor</name>
    <dbReference type="NCBI Taxonomy" id="989"/>
    <lineage>
        <taxon>Bacteria</taxon>
        <taxon>Pseudomonadati</taxon>
        <taxon>Bacteroidota</taxon>
        <taxon>Bacteroidia</taxon>
        <taxon>Marinilabiliales</taxon>
        <taxon>Marinilabiliaceae</taxon>
        <taxon>Marinilabilia</taxon>
    </lineage>
</organism>
<gene>
    <name evidence="2" type="ORF">DFO77_110108</name>
</gene>
<dbReference type="InterPro" id="IPR017481">
    <property type="entry name" value="CHP03032"/>
</dbReference>
<name>A0A2T0XEX1_9BACT</name>
<dbReference type="Pfam" id="PF16261">
    <property type="entry name" value="DUF4915"/>
    <property type="match status" value="1"/>
</dbReference>
<evidence type="ECO:0000313" key="3">
    <source>
        <dbReference type="Proteomes" id="UP000252733"/>
    </source>
</evidence>
<dbReference type="SUPFAM" id="SSF63825">
    <property type="entry name" value="YWTD domain"/>
    <property type="match status" value="1"/>
</dbReference>
<comment type="caution">
    <text evidence="2">The sequence shown here is derived from an EMBL/GenBank/DDBJ whole genome shotgun (WGS) entry which is preliminary data.</text>
</comment>
<reference evidence="2 3" key="1">
    <citation type="submission" date="2018-07" db="EMBL/GenBank/DDBJ databases">
        <title>Freshwater and sediment microbial communities from various areas in North America, analyzing microbe dynamics in response to fracking.</title>
        <authorList>
            <person name="Lamendella R."/>
        </authorList>
    </citation>
    <scope>NUCLEOTIDE SEQUENCE [LARGE SCALE GENOMIC DNA]</scope>
    <source>
        <strain evidence="2 3">160A</strain>
    </source>
</reference>
<accession>A0A2T0XEX1</accession>
<dbReference type="Proteomes" id="UP000252733">
    <property type="component" value="Unassembled WGS sequence"/>
</dbReference>
<dbReference type="NCBIfam" id="TIGR03032">
    <property type="entry name" value="TIGR03032 family protein"/>
    <property type="match status" value="1"/>
</dbReference>
<dbReference type="OrthoDB" id="238183at2"/>